<evidence type="ECO:0000313" key="3">
    <source>
        <dbReference type="Proteomes" id="UP001596105"/>
    </source>
</evidence>
<evidence type="ECO:0000259" key="1">
    <source>
        <dbReference type="Pfam" id="PF25873"/>
    </source>
</evidence>
<dbReference type="RefSeq" id="WP_209748020.1">
    <property type="nucleotide sequence ID" value="NZ_JBHSMH010000077.1"/>
</dbReference>
<sequence length="168" mass="19313">MGLSLSAEQIVNLVSRTEGWISGLHLAALSLQKSGNYPEFIRAFSGEHRSISDYLFQEAFAILSDDMQSFLLQTSILDRMNDPLCEAVTGQAESQGRLFRQKYAAASKPFHVKAADWLEEHGFALGIRALCARYRSPVWRESRAFSFFMSKCWWKRAKWRRRNPGFVR</sequence>
<accession>A0ABW0LYE6</accession>
<gene>
    <name evidence="2" type="ORF">ACFPPD_19505</name>
</gene>
<name>A0ABW0LYE6_9BACL</name>
<protein>
    <recommendedName>
        <fullName evidence="1">MalT-like winged helix domain-containing protein</fullName>
    </recommendedName>
</protein>
<dbReference type="Pfam" id="PF25873">
    <property type="entry name" value="WHD_MalT"/>
    <property type="match status" value="1"/>
</dbReference>
<evidence type="ECO:0000313" key="2">
    <source>
        <dbReference type="EMBL" id="MFC5470878.1"/>
    </source>
</evidence>
<organism evidence="2 3">
    <name type="scientific">Cohnella suwonensis</name>
    <dbReference type="NCBI Taxonomy" id="696072"/>
    <lineage>
        <taxon>Bacteria</taxon>
        <taxon>Bacillati</taxon>
        <taxon>Bacillota</taxon>
        <taxon>Bacilli</taxon>
        <taxon>Bacillales</taxon>
        <taxon>Paenibacillaceae</taxon>
        <taxon>Cohnella</taxon>
    </lineage>
</organism>
<dbReference type="InterPro" id="IPR059106">
    <property type="entry name" value="WHD_MalT"/>
</dbReference>
<dbReference type="Proteomes" id="UP001596105">
    <property type="component" value="Unassembled WGS sequence"/>
</dbReference>
<keyword evidence="3" id="KW-1185">Reference proteome</keyword>
<dbReference type="EMBL" id="JBHSMH010000077">
    <property type="protein sequence ID" value="MFC5470878.1"/>
    <property type="molecule type" value="Genomic_DNA"/>
</dbReference>
<comment type="caution">
    <text evidence="2">The sequence shown here is derived from an EMBL/GenBank/DDBJ whole genome shotgun (WGS) entry which is preliminary data.</text>
</comment>
<proteinExistence type="predicted"/>
<reference evidence="3" key="1">
    <citation type="journal article" date="2019" name="Int. J. Syst. Evol. Microbiol.">
        <title>The Global Catalogue of Microorganisms (GCM) 10K type strain sequencing project: providing services to taxonomists for standard genome sequencing and annotation.</title>
        <authorList>
            <consortium name="The Broad Institute Genomics Platform"/>
            <consortium name="The Broad Institute Genome Sequencing Center for Infectious Disease"/>
            <person name="Wu L."/>
            <person name="Ma J."/>
        </authorList>
    </citation>
    <scope>NUCLEOTIDE SEQUENCE [LARGE SCALE GENOMIC DNA]</scope>
    <source>
        <strain evidence="3">CCUG 57113</strain>
    </source>
</reference>
<feature type="domain" description="MalT-like winged helix" evidence="1">
    <location>
        <begin position="57"/>
        <end position="98"/>
    </location>
</feature>